<accession>A0ACC1MER8</accession>
<comment type="caution">
    <text evidence="1">The sequence shown here is derived from an EMBL/GenBank/DDBJ whole genome shotgun (WGS) entry which is preliminary data.</text>
</comment>
<gene>
    <name evidence="1" type="ORF">NQ176_g10746</name>
</gene>
<dbReference type="EMBL" id="JANJQO010003103">
    <property type="protein sequence ID" value="KAJ2965177.1"/>
    <property type="molecule type" value="Genomic_DNA"/>
</dbReference>
<organism evidence="1 2">
    <name type="scientific">Zarea fungicola</name>
    <dbReference type="NCBI Taxonomy" id="93591"/>
    <lineage>
        <taxon>Eukaryota</taxon>
        <taxon>Fungi</taxon>
        <taxon>Dikarya</taxon>
        <taxon>Ascomycota</taxon>
        <taxon>Pezizomycotina</taxon>
        <taxon>Sordariomycetes</taxon>
        <taxon>Hypocreomycetidae</taxon>
        <taxon>Hypocreales</taxon>
        <taxon>Cordycipitaceae</taxon>
        <taxon>Zarea</taxon>
    </lineage>
</organism>
<sequence length="398" mass="45403">MVFLKPIPVALPEDRVPTKQIAKDIVAFFLPKEWKSQDPETISIIYSTSFTNPSCVVERPAPFSSTPEEPLKLFIKFHDPSSSGIPAFQELLPTKEDEAALADKYYQSGLGAKVYGLFQTQDGTIGRIDEFLDSRHLEPEDVEEETLRADVARGLATFHSMNVALPQKPITLYYDALSTGLARYHNSAKLKGLARKGGVPLENLLEYDIVPRIHRVVAELEAINAKTAWCIHDIQSMNILVKKSSCQNYNNSHTLVKKQSQITLIDFEFVFRNYRAFDIGGHFMQKLFKWFDKENKIAKCRPYTEVEKKHFCKIYAAQWNVNQSDNSSVGEDEDTGEAVYREAELGYLLAISFDLHNMLWYMDHVNDEDPLNLEGLNRLFELFKEQYKGLGLEKPGGY</sequence>
<proteinExistence type="predicted"/>
<evidence type="ECO:0000313" key="2">
    <source>
        <dbReference type="Proteomes" id="UP001143910"/>
    </source>
</evidence>
<protein>
    <submittedName>
        <fullName evidence="1">Uncharacterized protein</fullName>
    </submittedName>
</protein>
<reference evidence="1" key="1">
    <citation type="submission" date="2022-08" db="EMBL/GenBank/DDBJ databases">
        <title>Genome Sequence of Lecanicillium fungicola.</title>
        <authorList>
            <person name="Buettner E."/>
        </authorList>
    </citation>
    <scope>NUCLEOTIDE SEQUENCE</scope>
    <source>
        <strain evidence="1">Babe33</strain>
    </source>
</reference>
<dbReference type="Proteomes" id="UP001143910">
    <property type="component" value="Unassembled WGS sequence"/>
</dbReference>
<keyword evidence="2" id="KW-1185">Reference proteome</keyword>
<evidence type="ECO:0000313" key="1">
    <source>
        <dbReference type="EMBL" id="KAJ2965177.1"/>
    </source>
</evidence>
<name>A0ACC1MER8_9HYPO</name>